<evidence type="ECO:0000256" key="1">
    <source>
        <dbReference type="SAM" id="SignalP"/>
    </source>
</evidence>
<dbReference type="Proteomes" id="UP000186922">
    <property type="component" value="Unassembled WGS sequence"/>
</dbReference>
<proteinExistence type="predicted"/>
<protein>
    <recommendedName>
        <fullName evidence="4">Secreted protein</fullName>
    </recommendedName>
</protein>
<evidence type="ECO:0008006" key="4">
    <source>
        <dbReference type="Google" id="ProtNLM"/>
    </source>
</evidence>
<evidence type="ECO:0000313" key="3">
    <source>
        <dbReference type="Proteomes" id="UP000186922"/>
    </source>
</evidence>
<feature type="chain" id="PRO_5008898363" description="Secreted protein" evidence="1">
    <location>
        <begin position="19"/>
        <end position="99"/>
    </location>
</feature>
<comment type="caution">
    <text evidence="2">The sequence shown here is derived from an EMBL/GenBank/DDBJ whole genome shotgun (WGS) entry which is preliminary data.</text>
</comment>
<dbReference type="EMBL" id="BDGG01000004">
    <property type="protein sequence ID" value="GAU97278.1"/>
    <property type="molecule type" value="Genomic_DNA"/>
</dbReference>
<organism evidence="2 3">
    <name type="scientific">Ramazzottius varieornatus</name>
    <name type="common">Water bear</name>
    <name type="synonym">Tardigrade</name>
    <dbReference type="NCBI Taxonomy" id="947166"/>
    <lineage>
        <taxon>Eukaryota</taxon>
        <taxon>Metazoa</taxon>
        <taxon>Ecdysozoa</taxon>
        <taxon>Tardigrada</taxon>
        <taxon>Eutardigrada</taxon>
        <taxon>Parachela</taxon>
        <taxon>Hypsibioidea</taxon>
        <taxon>Ramazzottiidae</taxon>
        <taxon>Ramazzottius</taxon>
    </lineage>
</organism>
<accession>A0A1D1VFM6</accession>
<keyword evidence="3" id="KW-1185">Reference proteome</keyword>
<gene>
    <name evidence="2" type="primary">RvY_08602</name>
    <name evidence="2" type="synonym">RvY_08602.2</name>
    <name evidence="2" type="ORF">RvY_08602-2</name>
</gene>
<sequence length="99" mass="11034">MCFSFLVAILCLDKSTRQCSPERKTSALSVLNQPDRKSDLFCGTHSTEASVSLSECFPFWNFRSTSESSTFTSLSSTSPSHIVVLPPSLRQDYSILLYI</sequence>
<dbReference type="AlphaFoldDB" id="A0A1D1VFM6"/>
<feature type="signal peptide" evidence="1">
    <location>
        <begin position="1"/>
        <end position="18"/>
    </location>
</feature>
<evidence type="ECO:0000313" key="2">
    <source>
        <dbReference type="EMBL" id="GAU97278.1"/>
    </source>
</evidence>
<reference evidence="2 3" key="1">
    <citation type="journal article" date="2016" name="Nat. Commun.">
        <title>Extremotolerant tardigrade genome and improved radiotolerance of human cultured cells by tardigrade-unique protein.</title>
        <authorList>
            <person name="Hashimoto T."/>
            <person name="Horikawa D.D."/>
            <person name="Saito Y."/>
            <person name="Kuwahara H."/>
            <person name="Kozuka-Hata H."/>
            <person name="Shin-I T."/>
            <person name="Minakuchi Y."/>
            <person name="Ohishi K."/>
            <person name="Motoyama A."/>
            <person name="Aizu T."/>
            <person name="Enomoto A."/>
            <person name="Kondo K."/>
            <person name="Tanaka S."/>
            <person name="Hara Y."/>
            <person name="Koshikawa S."/>
            <person name="Sagara H."/>
            <person name="Miura T."/>
            <person name="Yokobori S."/>
            <person name="Miyagawa K."/>
            <person name="Suzuki Y."/>
            <person name="Kubo T."/>
            <person name="Oyama M."/>
            <person name="Kohara Y."/>
            <person name="Fujiyama A."/>
            <person name="Arakawa K."/>
            <person name="Katayama T."/>
            <person name="Toyoda A."/>
            <person name="Kunieda T."/>
        </authorList>
    </citation>
    <scope>NUCLEOTIDE SEQUENCE [LARGE SCALE GENOMIC DNA]</scope>
    <source>
        <strain evidence="2 3">YOKOZUNA-1</strain>
    </source>
</reference>
<name>A0A1D1VFM6_RAMVA</name>
<keyword evidence="1" id="KW-0732">Signal</keyword>